<organism evidence="1 2">
    <name type="scientific">Trichodelitschia bisporula</name>
    <dbReference type="NCBI Taxonomy" id="703511"/>
    <lineage>
        <taxon>Eukaryota</taxon>
        <taxon>Fungi</taxon>
        <taxon>Dikarya</taxon>
        <taxon>Ascomycota</taxon>
        <taxon>Pezizomycotina</taxon>
        <taxon>Dothideomycetes</taxon>
        <taxon>Dothideomycetes incertae sedis</taxon>
        <taxon>Phaeotrichales</taxon>
        <taxon>Phaeotrichaceae</taxon>
        <taxon>Trichodelitschia</taxon>
    </lineage>
</organism>
<dbReference type="Proteomes" id="UP000799640">
    <property type="component" value="Unassembled WGS sequence"/>
</dbReference>
<accession>A0A6G1HU45</accession>
<keyword evidence="2" id="KW-1185">Reference proteome</keyword>
<dbReference type="AlphaFoldDB" id="A0A6G1HU45"/>
<dbReference type="EMBL" id="ML996698">
    <property type="protein sequence ID" value="KAF2399255.1"/>
    <property type="molecule type" value="Genomic_DNA"/>
</dbReference>
<name>A0A6G1HU45_9PEZI</name>
<evidence type="ECO:0000313" key="2">
    <source>
        <dbReference type="Proteomes" id="UP000799640"/>
    </source>
</evidence>
<protein>
    <submittedName>
        <fullName evidence="1">Uncharacterized protein</fullName>
    </submittedName>
</protein>
<proteinExistence type="predicted"/>
<reference evidence="1" key="1">
    <citation type="journal article" date="2020" name="Stud. Mycol.">
        <title>101 Dothideomycetes genomes: a test case for predicting lifestyles and emergence of pathogens.</title>
        <authorList>
            <person name="Haridas S."/>
            <person name="Albert R."/>
            <person name="Binder M."/>
            <person name="Bloem J."/>
            <person name="Labutti K."/>
            <person name="Salamov A."/>
            <person name="Andreopoulos B."/>
            <person name="Baker S."/>
            <person name="Barry K."/>
            <person name="Bills G."/>
            <person name="Bluhm B."/>
            <person name="Cannon C."/>
            <person name="Castanera R."/>
            <person name="Culley D."/>
            <person name="Daum C."/>
            <person name="Ezra D."/>
            <person name="Gonzalez J."/>
            <person name="Henrissat B."/>
            <person name="Kuo A."/>
            <person name="Liang C."/>
            <person name="Lipzen A."/>
            <person name="Lutzoni F."/>
            <person name="Magnuson J."/>
            <person name="Mondo S."/>
            <person name="Nolan M."/>
            <person name="Ohm R."/>
            <person name="Pangilinan J."/>
            <person name="Park H.-J."/>
            <person name="Ramirez L."/>
            <person name="Alfaro M."/>
            <person name="Sun H."/>
            <person name="Tritt A."/>
            <person name="Yoshinaga Y."/>
            <person name="Zwiers L.-H."/>
            <person name="Turgeon B."/>
            <person name="Goodwin S."/>
            <person name="Spatafora J."/>
            <person name="Crous P."/>
            <person name="Grigoriev I."/>
        </authorList>
    </citation>
    <scope>NUCLEOTIDE SEQUENCE</scope>
    <source>
        <strain evidence="1">CBS 262.69</strain>
    </source>
</reference>
<gene>
    <name evidence="1" type="ORF">EJ06DRAFT_78332</name>
</gene>
<evidence type="ECO:0000313" key="1">
    <source>
        <dbReference type="EMBL" id="KAF2399255.1"/>
    </source>
</evidence>
<sequence length="212" mass="24884">MQLVIDSDLGIFGIAIGVERKKEFELRKLNQEDMMARLTELEDSDARFRRCLRKVLTIRRTLLLTAAEMRTPDYRLVRDRNIIAHGGEMELDQMLIELDEEKPSTVNTLTKGFQKIYNFTPKEGKAIVERAYYLERMISIGASINLLYNWRNATGDRLRTKVWNIINTYNSADPKTRDKPLFHERHGTLTVRCKAIIDEFDRGPYAWKPMNW</sequence>